<comment type="caution">
    <text evidence="2">The sequence shown here is derived from an EMBL/GenBank/DDBJ whole genome shotgun (WGS) entry which is preliminary data.</text>
</comment>
<dbReference type="EMBL" id="JAAXKZ010000128">
    <property type="protein sequence ID" value="NMH94729.1"/>
    <property type="molecule type" value="Genomic_DNA"/>
</dbReference>
<feature type="transmembrane region" description="Helical" evidence="1">
    <location>
        <begin position="59"/>
        <end position="79"/>
    </location>
</feature>
<proteinExistence type="predicted"/>
<reference evidence="2 3" key="1">
    <citation type="submission" date="2020-04" db="EMBL/GenBank/DDBJ databases">
        <authorList>
            <person name="Klaysubun C."/>
            <person name="Duangmal K."/>
            <person name="Lipun K."/>
        </authorList>
    </citation>
    <scope>NUCLEOTIDE SEQUENCE [LARGE SCALE GENOMIC DNA]</scope>
    <source>
        <strain evidence="2 3">DSM 45300</strain>
    </source>
</reference>
<keyword evidence="1" id="KW-1133">Transmembrane helix</keyword>
<evidence type="ECO:0000256" key="1">
    <source>
        <dbReference type="SAM" id="Phobius"/>
    </source>
</evidence>
<evidence type="ECO:0000313" key="2">
    <source>
        <dbReference type="EMBL" id="NMH94729.1"/>
    </source>
</evidence>
<protein>
    <submittedName>
        <fullName evidence="2">Alkaline shock response membrane anchor protein AmaP</fullName>
    </submittedName>
</protein>
<organism evidence="2 3">
    <name type="scientific">Pseudonocardia bannensis</name>
    <dbReference type="NCBI Taxonomy" id="630973"/>
    <lineage>
        <taxon>Bacteria</taxon>
        <taxon>Bacillati</taxon>
        <taxon>Actinomycetota</taxon>
        <taxon>Actinomycetes</taxon>
        <taxon>Pseudonocardiales</taxon>
        <taxon>Pseudonocardiaceae</taxon>
        <taxon>Pseudonocardia</taxon>
    </lineage>
</organism>
<dbReference type="Proteomes" id="UP000586918">
    <property type="component" value="Unassembled WGS sequence"/>
</dbReference>
<evidence type="ECO:0000313" key="3">
    <source>
        <dbReference type="Proteomes" id="UP000586918"/>
    </source>
</evidence>
<keyword evidence="1" id="KW-0812">Transmembrane</keyword>
<gene>
    <name evidence="2" type="primary">amaP</name>
    <name evidence="2" type="ORF">HF519_24775</name>
</gene>
<sequence length="192" mass="19958">MARSAAGDRTLVVLLGLVLLAAGTLVALLSYGVFGAGRAQRPLLDPMIVDALRAQPTLARSIAIAAGLLLAVLGLVWTARSLRPERRPDLVVDAGPDTAIVITAPAVADAVANQAATLPGVARARARLVGDDRAPALRVTLWLTDDADVAEVCRRLDQEVLAGTRASLGVDELPAAVRLELEADGRNTPRVA</sequence>
<accession>A0A848DQD9</accession>
<dbReference type="NCBIfam" id="NF033218">
    <property type="entry name" value="anchor_AmaP"/>
    <property type="match status" value="1"/>
</dbReference>
<dbReference type="AlphaFoldDB" id="A0A848DQD9"/>
<name>A0A848DQD9_9PSEU</name>
<keyword evidence="3" id="KW-1185">Reference proteome</keyword>
<keyword evidence="1" id="KW-0472">Membrane</keyword>